<reference evidence="1" key="1">
    <citation type="submission" date="2015-10" db="EMBL/GenBank/DDBJ databases">
        <authorList>
            <person name="Gilbert D.G."/>
        </authorList>
    </citation>
    <scope>NUCLEOTIDE SEQUENCE</scope>
</reference>
<dbReference type="AlphaFoldDB" id="A0A160T9U2"/>
<evidence type="ECO:0000313" key="1">
    <source>
        <dbReference type="EMBL" id="CUS40995.1"/>
    </source>
</evidence>
<protein>
    <submittedName>
        <fullName evidence="1">RTX toxins and related Ca2+-binding proteins</fullName>
    </submittedName>
</protein>
<proteinExistence type="predicted"/>
<sequence>MTAEFRVNQPLYILFLLGLSFSSNSMESISDEELSNYSGQAFITIDASSYSDGAGDFSGNYEFTKVNFGVDVETLINVDELRIGEFERSYNDGDVGALEYVANPNFDDTDPNSSPYIPVTDADGNVPVPDADIIIQNFALGRVDNYNYKEVGDDEPVIVPFKMRDPYIELAYKMDTNGIRRIAGLRLGFGAAMGDLSGDLLTLTGNLEGRIDGVASTALDELDCTVEWFLCGVSALDSGLKIYGPVQFVDPETGEGTRGGTYIKRATYMGVAEGAQLSSDDLALGFLPADWLVEYLSSSENCKTFGLGGCFKLTNYQSVYIGNKNANSFEEGAAEGAFISLQNEAVPWENLSGVGEDRILAERGAFLNITKFKDSSGNIHYPIYLDLYNALTGEPRVATCIGRTKGC</sequence>
<dbReference type="EMBL" id="CZQC01000031">
    <property type="protein sequence ID" value="CUS40995.1"/>
    <property type="molecule type" value="Genomic_DNA"/>
</dbReference>
<organism evidence="1">
    <name type="scientific">hydrothermal vent metagenome</name>
    <dbReference type="NCBI Taxonomy" id="652676"/>
    <lineage>
        <taxon>unclassified sequences</taxon>
        <taxon>metagenomes</taxon>
        <taxon>ecological metagenomes</taxon>
    </lineage>
</organism>
<name>A0A160T9U2_9ZZZZ</name>
<gene>
    <name evidence="1" type="ORF">MGWOODY_Tha1762</name>
</gene>
<accession>A0A160T9U2</accession>